<evidence type="ECO:0000313" key="2">
    <source>
        <dbReference type="Proteomes" id="UP001164746"/>
    </source>
</evidence>
<evidence type="ECO:0000313" key="1">
    <source>
        <dbReference type="EMBL" id="WAR01515.1"/>
    </source>
</evidence>
<protein>
    <submittedName>
        <fullName evidence="1">Uncharacterized protein</fullName>
    </submittedName>
</protein>
<dbReference type="Proteomes" id="UP001164746">
    <property type="component" value="Chromosome 4"/>
</dbReference>
<sequence>MKVHKEGSAISMAHYVGNEVLSLKKGECYPSSLTKDIENPGKRLGLTYKESTIMKFSENSHIPQKIHY</sequence>
<reference evidence="1" key="1">
    <citation type="submission" date="2022-11" db="EMBL/GenBank/DDBJ databases">
        <title>Centuries of genome instability and evolution in soft-shell clam transmissible cancer (bioRxiv).</title>
        <authorList>
            <person name="Hart S.F.M."/>
            <person name="Yonemitsu M.A."/>
            <person name="Giersch R.M."/>
            <person name="Beal B.F."/>
            <person name="Arriagada G."/>
            <person name="Davis B.W."/>
            <person name="Ostrander E.A."/>
            <person name="Goff S.P."/>
            <person name="Metzger M.J."/>
        </authorList>
    </citation>
    <scope>NUCLEOTIDE SEQUENCE</scope>
    <source>
        <strain evidence="1">MELC-2E11</strain>
        <tissue evidence="1">Siphon/mantle</tissue>
    </source>
</reference>
<organism evidence="1 2">
    <name type="scientific">Mya arenaria</name>
    <name type="common">Soft-shell clam</name>
    <dbReference type="NCBI Taxonomy" id="6604"/>
    <lineage>
        <taxon>Eukaryota</taxon>
        <taxon>Metazoa</taxon>
        <taxon>Spiralia</taxon>
        <taxon>Lophotrochozoa</taxon>
        <taxon>Mollusca</taxon>
        <taxon>Bivalvia</taxon>
        <taxon>Autobranchia</taxon>
        <taxon>Heteroconchia</taxon>
        <taxon>Euheterodonta</taxon>
        <taxon>Imparidentia</taxon>
        <taxon>Neoheterodontei</taxon>
        <taxon>Myida</taxon>
        <taxon>Myoidea</taxon>
        <taxon>Myidae</taxon>
        <taxon>Mya</taxon>
    </lineage>
</organism>
<accession>A0ABY7DVM1</accession>
<name>A0ABY7DVM1_MYAAR</name>
<keyword evidence="2" id="KW-1185">Reference proteome</keyword>
<gene>
    <name evidence="1" type="ORF">MAR_008073</name>
</gene>
<proteinExistence type="predicted"/>
<dbReference type="EMBL" id="CP111015">
    <property type="protein sequence ID" value="WAR01515.1"/>
    <property type="molecule type" value="Genomic_DNA"/>
</dbReference>